<feature type="domain" description="Cytidyltransferase-like" evidence="3">
    <location>
        <begin position="10"/>
        <end position="140"/>
    </location>
</feature>
<dbReference type="NCBIfam" id="TIGR00125">
    <property type="entry name" value="cyt_tran_rel"/>
    <property type="match status" value="1"/>
</dbReference>
<dbReference type="InterPro" id="IPR004821">
    <property type="entry name" value="Cyt_trans-like"/>
</dbReference>
<keyword evidence="2" id="KW-0548">Nucleotidyltransferase</keyword>
<dbReference type="Gene3D" id="3.40.50.620">
    <property type="entry name" value="HUPs"/>
    <property type="match status" value="1"/>
</dbReference>
<sequence length="150" mass="17159">MIKIAKKVLIAGTFDLIHPGHIYLINEAAKLGDVYVIVATDKNRELYSGEAPIVPEEQRLRVIKSIKNVKDAKLGRHDNDTLKTVEEIKPDIVLLGPNQKYSIETLKKGLIDIGLNKVEVKRLETYFERYELHSSSLIKQKIIERNKEKL</sequence>
<dbReference type="GO" id="GO:0016779">
    <property type="term" value="F:nucleotidyltransferase activity"/>
    <property type="evidence" value="ECO:0007669"/>
    <property type="project" value="UniProtKB-KW"/>
</dbReference>
<evidence type="ECO:0000259" key="3">
    <source>
        <dbReference type="Pfam" id="PF01467"/>
    </source>
</evidence>
<organism evidence="4">
    <name type="scientific">marine sediment metagenome</name>
    <dbReference type="NCBI Taxonomy" id="412755"/>
    <lineage>
        <taxon>unclassified sequences</taxon>
        <taxon>metagenomes</taxon>
        <taxon>ecological metagenomes</taxon>
    </lineage>
</organism>
<keyword evidence="1" id="KW-0808">Transferase</keyword>
<dbReference type="SUPFAM" id="SSF52374">
    <property type="entry name" value="Nucleotidylyl transferase"/>
    <property type="match status" value="1"/>
</dbReference>
<proteinExistence type="predicted"/>
<evidence type="ECO:0000313" key="4">
    <source>
        <dbReference type="EMBL" id="GAG76777.1"/>
    </source>
</evidence>
<dbReference type="EMBL" id="BART01018674">
    <property type="protein sequence ID" value="GAG76777.1"/>
    <property type="molecule type" value="Genomic_DNA"/>
</dbReference>
<name>X1B638_9ZZZZ</name>
<dbReference type="InterPro" id="IPR050385">
    <property type="entry name" value="Archaeal_FAD_synthase"/>
</dbReference>
<evidence type="ECO:0000256" key="2">
    <source>
        <dbReference type="ARBA" id="ARBA00022695"/>
    </source>
</evidence>
<gene>
    <name evidence="4" type="ORF">S01H4_35179</name>
</gene>
<accession>X1B638</accession>
<dbReference type="Pfam" id="PF01467">
    <property type="entry name" value="CTP_transf_like"/>
    <property type="match status" value="1"/>
</dbReference>
<dbReference type="PANTHER" id="PTHR43793:SF1">
    <property type="entry name" value="FAD SYNTHASE"/>
    <property type="match status" value="1"/>
</dbReference>
<dbReference type="PANTHER" id="PTHR43793">
    <property type="entry name" value="FAD SYNTHASE"/>
    <property type="match status" value="1"/>
</dbReference>
<protein>
    <recommendedName>
        <fullName evidence="3">Cytidyltransferase-like domain-containing protein</fullName>
    </recommendedName>
</protein>
<reference evidence="4" key="1">
    <citation type="journal article" date="2014" name="Front. Microbiol.">
        <title>High frequency of phylogenetically diverse reductive dehalogenase-homologous genes in deep subseafloor sedimentary metagenomes.</title>
        <authorList>
            <person name="Kawai M."/>
            <person name="Futagami T."/>
            <person name="Toyoda A."/>
            <person name="Takaki Y."/>
            <person name="Nishi S."/>
            <person name="Hori S."/>
            <person name="Arai W."/>
            <person name="Tsubouchi T."/>
            <person name="Morono Y."/>
            <person name="Uchiyama I."/>
            <person name="Ito T."/>
            <person name="Fujiyama A."/>
            <person name="Inagaki F."/>
            <person name="Takami H."/>
        </authorList>
    </citation>
    <scope>NUCLEOTIDE SEQUENCE</scope>
    <source>
        <strain evidence="4">Expedition CK06-06</strain>
    </source>
</reference>
<dbReference type="AlphaFoldDB" id="X1B638"/>
<dbReference type="InterPro" id="IPR014729">
    <property type="entry name" value="Rossmann-like_a/b/a_fold"/>
</dbReference>
<evidence type="ECO:0000256" key="1">
    <source>
        <dbReference type="ARBA" id="ARBA00022679"/>
    </source>
</evidence>
<comment type="caution">
    <text evidence="4">The sequence shown here is derived from an EMBL/GenBank/DDBJ whole genome shotgun (WGS) entry which is preliminary data.</text>
</comment>